<evidence type="ECO:0000313" key="4">
    <source>
        <dbReference type="EMBL" id="NYF91403.1"/>
    </source>
</evidence>
<evidence type="ECO:0000256" key="2">
    <source>
        <dbReference type="ARBA" id="ARBA00022763"/>
    </source>
</evidence>
<accession>A0A852VEZ0</accession>
<dbReference type="GO" id="GO:0006281">
    <property type="term" value="P:DNA repair"/>
    <property type="evidence" value="ECO:0007669"/>
    <property type="project" value="InterPro"/>
</dbReference>
<comment type="similarity">
    <text evidence="1">Belongs to the DNA polymerase type-Y family.</text>
</comment>
<dbReference type="InterPro" id="IPR043502">
    <property type="entry name" value="DNA/RNA_pol_sf"/>
</dbReference>
<comment type="caution">
    <text evidence="4">The sequence shown here is derived from an EMBL/GenBank/DDBJ whole genome shotgun (WGS) entry which is preliminary data.</text>
</comment>
<dbReference type="PANTHER" id="PTHR35369:SF2">
    <property type="entry name" value="BLR3025 PROTEIN"/>
    <property type="match status" value="1"/>
</dbReference>
<evidence type="ECO:0000313" key="5">
    <source>
        <dbReference type="Proteomes" id="UP000564385"/>
    </source>
</evidence>
<dbReference type="SUPFAM" id="SSF56672">
    <property type="entry name" value="DNA/RNA polymerases"/>
    <property type="match status" value="1"/>
</dbReference>
<dbReference type="InterPro" id="IPR043128">
    <property type="entry name" value="Rev_trsase/Diguanyl_cyclase"/>
</dbReference>
<dbReference type="InterPro" id="IPR050356">
    <property type="entry name" value="SulA_CellDiv_inhibitor"/>
</dbReference>
<sequence length="504" mass="55255">MTNEASLYACLYVREFPAQSLLRLRPELHGAACVVMTGEVPSEKVCSLNTKARLVGMKHRMSRVEVETFANPIIMRRSTVAESMTKAALLEVAGSFSPQVEDRSEDTAFLCGIDITGTRSLFGPPEQLGRSLITQIRASGISASVAVSTNFHTAVSLAKGFSRRASVQVVAFGQEGAALSSLPLTVLAVSDTQLETFASWGIYRLGELATLPEKELISRMGQDGKRLRQMAAGSLPHLFQAAEPVFRLEDRLELDSPLDVLESLLFGIAMMLDQLIARVSARVLALASVTVTLDLEGSGTHERTVRPALPTNDKQLWIKLLHLDLEAHPPRAAILAVGLRADSGSTSKVQLGLFSPQLPEAGRLDITLARLSALVGEGNVGSPALPDQHLPGSFRIEPFTLPSGDATITASPMSRVSLRQLRPPEPVAVMLKDARPESLRFRTRRYVVEHLYGPWFASGAWWSRDRYGLEQWDLDARSEDGSLLCCCVVRDRVRNRWQMEALYD</sequence>
<feature type="domain" description="UmuC" evidence="3">
    <location>
        <begin position="11"/>
        <end position="154"/>
    </location>
</feature>
<dbReference type="CDD" id="cd03468">
    <property type="entry name" value="PolY_like"/>
    <property type="match status" value="1"/>
</dbReference>
<evidence type="ECO:0000259" key="3">
    <source>
        <dbReference type="Pfam" id="PF00817"/>
    </source>
</evidence>
<evidence type="ECO:0000256" key="1">
    <source>
        <dbReference type="ARBA" id="ARBA00010945"/>
    </source>
</evidence>
<dbReference type="Proteomes" id="UP000564385">
    <property type="component" value="Unassembled WGS sequence"/>
</dbReference>
<dbReference type="PANTHER" id="PTHR35369">
    <property type="entry name" value="BLR3025 PROTEIN-RELATED"/>
    <property type="match status" value="1"/>
</dbReference>
<reference evidence="4 5" key="1">
    <citation type="submission" date="2020-07" db="EMBL/GenBank/DDBJ databases">
        <title>Genomic Encyclopedia of Type Strains, Phase IV (KMG-V): Genome sequencing to study the core and pangenomes of soil and plant-associated prokaryotes.</title>
        <authorList>
            <person name="Whitman W."/>
        </authorList>
    </citation>
    <scope>NUCLEOTIDE SEQUENCE [LARGE SCALE GENOMIC DNA]</scope>
    <source>
        <strain evidence="4 5">M8UP22</strain>
    </source>
</reference>
<dbReference type="AlphaFoldDB" id="A0A852VEZ0"/>
<gene>
    <name evidence="4" type="ORF">HDF08_003505</name>
</gene>
<proteinExistence type="inferred from homology"/>
<keyword evidence="2" id="KW-0227">DNA damage</keyword>
<name>A0A852VEZ0_9BACT</name>
<protein>
    <submittedName>
        <fullName evidence="4">Protein ImuB</fullName>
    </submittedName>
</protein>
<dbReference type="EMBL" id="JACCCU010000002">
    <property type="protein sequence ID" value="NYF91403.1"/>
    <property type="molecule type" value="Genomic_DNA"/>
</dbReference>
<dbReference type="Gene3D" id="3.30.70.270">
    <property type="match status" value="1"/>
</dbReference>
<dbReference type="InterPro" id="IPR001126">
    <property type="entry name" value="UmuC"/>
</dbReference>
<dbReference type="Pfam" id="PF00817">
    <property type="entry name" value="IMS"/>
    <property type="match status" value="1"/>
</dbReference>
<dbReference type="Gene3D" id="3.40.1170.60">
    <property type="match status" value="1"/>
</dbReference>
<organism evidence="4 5">
    <name type="scientific">Tunturiibacter lichenicola</name>
    <dbReference type="NCBI Taxonomy" id="2051959"/>
    <lineage>
        <taxon>Bacteria</taxon>
        <taxon>Pseudomonadati</taxon>
        <taxon>Acidobacteriota</taxon>
        <taxon>Terriglobia</taxon>
        <taxon>Terriglobales</taxon>
        <taxon>Acidobacteriaceae</taxon>
        <taxon>Tunturiibacter</taxon>
    </lineage>
</organism>